<dbReference type="PROSITE" id="PS51044">
    <property type="entry name" value="ZF_SP_RING"/>
    <property type="match status" value="1"/>
</dbReference>
<keyword evidence="3" id="KW-0862">Zinc</keyword>
<reference evidence="6" key="3">
    <citation type="submission" date="2025-09" db="UniProtKB">
        <authorList>
            <consortium name="Ensembl"/>
        </authorList>
    </citation>
    <scope>IDENTIFICATION</scope>
</reference>
<dbReference type="GO" id="GO:0000785">
    <property type="term" value="C:chromatin"/>
    <property type="evidence" value="ECO:0007669"/>
    <property type="project" value="TreeGrafter"/>
</dbReference>
<dbReference type="GO" id="GO:0016925">
    <property type="term" value="P:protein sumoylation"/>
    <property type="evidence" value="ECO:0007669"/>
    <property type="project" value="TreeGrafter"/>
</dbReference>
<evidence type="ECO:0000256" key="1">
    <source>
        <dbReference type="ARBA" id="ARBA00022723"/>
    </source>
</evidence>
<dbReference type="Pfam" id="PF02891">
    <property type="entry name" value="zf-MIZ"/>
    <property type="match status" value="1"/>
</dbReference>
<keyword evidence="2 4" id="KW-0863">Zinc-finger</keyword>
<evidence type="ECO:0000313" key="7">
    <source>
        <dbReference type="Proteomes" id="UP000016666"/>
    </source>
</evidence>
<protein>
    <recommendedName>
        <fullName evidence="5">SP-RING-type domain-containing protein</fullName>
    </recommendedName>
</protein>
<evidence type="ECO:0000256" key="3">
    <source>
        <dbReference type="ARBA" id="ARBA00022833"/>
    </source>
</evidence>
<organism evidence="6 7">
    <name type="scientific">Anas platyrhynchos platyrhynchos</name>
    <name type="common">Northern mallard</name>
    <dbReference type="NCBI Taxonomy" id="8840"/>
    <lineage>
        <taxon>Eukaryota</taxon>
        <taxon>Metazoa</taxon>
        <taxon>Chordata</taxon>
        <taxon>Craniata</taxon>
        <taxon>Vertebrata</taxon>
        <taxon>Euteleostomi</taxon>
        <taxon>Archelosauria</taxon>
        <taxon>Archosauria</taxon>
        <taxon>Dinosauria</taxon>
        <taxon>Saurischia</taxon>
        <taxon>Theropoda</taxon>
        <taxon>Coelurosauria</taxon>
        <taxon>Aves</taxon>
        <taxon>Neognathae</taxon>
        <taxon>Galloanserae</taxon>
        <taxon>Anseriformes</taxon>
        <taxon>Anatidae</taxon>
        <taxon>Anatinae</taxon>
        <taxon>Anas</taxon>
    </lineage>
</organism>
<keyword evidence="1" id="KW-0479">Metal-binding</keyword>
<dbReference type="AlphaFoldDB" id="A0A493T904"/>
<evidence type="ECO:0000259" key="5">
    <source>
        <dbReference type="PROSITE" id="PS51044"/>
    </source>
</evidence>
<sequence>MRLVVPCRATTCTHLQCFDAALYLQMNEKKPTWTCPVCDKKAPYDNLIIDGLFMEILNSCTDCDEIQFMEDGSWCPMRPRKESQELCQPPAFSGIEGTAAEPFLATSFLPLGTPAPPWGVPKTLQGAGPGGEAAAGPPLLILIPLPPQPPRCTR</sequence>
<dbReference type="GO" id="GO:0061665">
    <property type="term" value="F:SUMO ligase activity"/>
    <property type="evidence" value="ECO:0007669"/>
    <property type="project" value="TreeGrafter"/>
</dbReference>
<dbReference type="GO" id="GO:0008270">
    <property type="term" value="F:zinc ion binding"/>
    <property type="evidence" value="ECO:0007669"/>
    <property type="project" value="UniProtKB-KW"/>
</dbReference>
<accession>A0A493T904</accession>
<dbReference type="InterPro" id="IPR004181">
    <property type="entry name" value="Znf_MIZ"/>
</dbReference>
<dbReference type="PANTHER" id="PTHR10782:SF10">
    <property type="entry name" value="E3 SUMO-PROTEIN LIGASE PIAS3"/>
    <property type="match status" value="1"/>
</dbReference>
<dbReference type="Ensembl" id="ENSAPLT00000023027.1">
    <property type="protein sequence ID" value="ENSAPLP00000022376.1"/>
    <property type="gene ID" value="ENSAPLG00000024820.1"/>
</dbReference>
<keyword evidence="7" id="KW-1185">Reference proteome</keyword>
<evidence type="ECO:0000313" key="6">
    <source>
        <dbReference type="Ensembl" id="ENSAPLP00000022376.1"/>
    </source>
</evidence>
<dbReference type="GO" id="GO:0003712">
    <property type="term" value="F:transcription coregulator activity"/>
    <property type="evidence" value="ECO:0007669"/>
    <property type="project" value="TreeGrafter"/>
</dbReference>
<evidence type="ECO:0000256" key="2">
    <source>
        <dbReference type="ARBA" id="ARBA00022771"/>
    </source>
</evidence>
<reference evidence="7" key="1">
    <citation type="submission" date="2017-10" db="EMBL/GenBank/DDBJ databases">
        <title>A new Pekin duck reference genome.</title>
        <authorList>
            <person name="Hou Z.-C."/>
            <person name="Zhou Z.-K."/>
            <person name="Zhu F."/>
            <person name="Hou S.-S."/>
        </authorList>
    </citation>
    <scope>NUCLEOTIDE SEQUENCE [LARGE SCALE GENOMIC DNA]</scope>
</reference>
<name>A0A493T904_ANAPP</name>
<feature type="domain" description="SP-RING-type" evidence="5">
    <location>
        <begin position="1"/>
        <end position="62"/>
    </location>
</feature>
<proteinExistence type="predicted"/>
<dbReference type="STRING" id="8840.ENSAPLP00000022376"/>
<reference evidence="6" key="2">
    <citation type="submission" date="2025-08" db="UniProtKB">
        <authorList>
            <consortium name="Ensembl"/>
        </authorList>
    </citation>
    <scope>IDENTIFICATION</scope>
</reference>
<dbReference type="Gene3D" id="3.30.40.10">
    <property type="entry name" value="Zinc/RING finger domain, C3HC4 (zinc finger)"/>
    <property type="match status" value="1"/>
</dbReference>
<dbReference type="PANTHER" id="PTHR10782">
    <property type="entry name" value="ZINC FINGER MIZ DOMAIN-CONTAINING PROTEIN"/>
    <property type="match status" value="1"/>
</dbReference>
<evidence type="ECO:0000256" key="4">
    <source>
        <dbReference type="PROSITE-ProRule" id="PRU00452"/>
    </source>
</evidence>
<dbReference type="GeneTree" id="ENSGT01030000234539"/>
<dbReference type="GO" id="GO:0006357">
    <property type="term" value="P:regulation of transcription by RNA polymerase II"/>
    <property type="evidence" value="ECO:0007669"/>
    <property type="project" value="TreeGrafter"/>
</dbReference>
<dbReference type="InterPro" id="IPR013083">
    <property type="entry name" value="Znf_RING/FYVE/PHD"/>
</dbReference>
<dbReference type="Proteomes" id="UP000016666">
    <property type="component" value="Unassembled WGS sequence"/>
</dbReference>